<evidence type="ECO:0000313" key="1">
    <source>
        <dbReference type="EMBL" id="CAG8748934.1"/>
    </source>
</evidence>
<accession>A0A9N9ITC6</accession>
<dbReference type="EMBL" id="CAJVPY010014888">
    <property type="protein sequence ID" value="CAG8748934.1"/>
    <property type="molecule type" value="Genomic_DNA"/>
</dbReference>
<organism evidence="1 2">
    <name type="scientific">Dentiscutata erythropus</name>
    <dbReference type="NCBI Taxonomy" id="1348616"/>
    <lineage>
        <taxon>Eukaryota</taxon>
        <taxon>Fungi</taxon>
        <taxon>Fungi incertae sedis</taxon>
        <taxon>Mucoromycota</taxon>
        <taxon>Glomeromycotina</taxon>
        <taxon>Glomeromycetes</taxon>
        <taxon>Diversisporales</taxon>
        <taxon>Gigasporaceae</taxon>
        <taxon>Dentiscutata</taxon>
    </lineage>
</organism>
<sequence length="45" mass="4909">PSTTSIMSCLCGKFHARFISSNNTNYSIPTESTLINTKKPNKSTS</sequence>
<dbReference type="AlphaFoldDB" id="A0A9N9ITC6"/>
<dbReference type="Proteomes" id="UP000789405">
    <property type="component" value="Unassembled WGS sequence"/>
</dbReference>
<protein>
    <submittedName>
        <fullName evidence="1">720_t:CDS:1</fullName>
    </submittedName>
</protein>
<keyword evidence="2" id="KW-1185">Reference proteome</keyword>
<name>A0A9N9ITC6_9GLOM</name>
<gene>
    <name evidence="1" type="ORF">DERYTH_LOCUS16709</name>
</gene>
<reference evidence="1" key="1">
    <citation type="submission" date="2021-06" db="EMBL/GenBank/DDBJ databases">
        <authorList>
            <person name="Kallberg Y."/>
            <person name="Tangrot J."/>
            <person name="Rosling A."/>
        </authorList>
    </citation>
    <scope>NUCLEOTIDE SEQUENCE</scope>
    <source>
        <strain evidence="1">MA453B</strain>
    </source>
</reference>
<feature type="non-terminal residue" evidence="1">
    <location>
        <position position="1"/>
    </location>
</feature>
<proteinExistence type="predicted"/>
<comment type="caution">
    <text evidence="1">The sequence shown here is derived from an EMBL/GenBank/DDBJ whole genome shotgun (WGS) entry which is preliminary data.</text>
</comment>
<evidence type="ECO:0000313" key="2">
    <source>
        <dbReference type="Proteomes" id="UP000789405"/>
    </source>
</evidence>